<dbReference type="AlphaFoldDB" id="A0A3N2DJH3"/>
<evidence type="ECO:0000256" key="1">
    <source>
        <dbReference type="SAM" id="SignalP"/>
    </source>
</evidence>
<dbReference type="Gene3D" id="3.40.710.10">
    <property type="entry name" value="DD-peptidase/beta-lactamase superfamily"/>
    <property type="match status" value="1"/>
</dbReference>
<dbReference type="Gene3D" id="2.60.40.10">
    <property type="entry name" value="Immunoglobulins"/>
    <property type="match status" value="1"/>
</dbReference>
<protein>
    <recommendedName>
        <fullName evidence="4">Abnormal spindle-like microcephaly-associated protein ASH domain-containing protein</fullName>
    </recommendedName>
</protein>
<name>A0A3N2DJH3_9GAMM</name>
<evidence type="ECO:0000313" key="2">
    <source>
        <dbReference type="EMBL" id="ROR99942.1"/>
    </source>
</evidence>
<evidence type="ECO:0000313" key="3">
    <source>
        <dbReference type="Proteomes" id="UP000275394"/>
    </source>
</evidence>
<dbReference type="InterPro" id="IPR012338">
    <property type="entry name" value="Beta-lactam/transpept-like"/>
</dbReference>
<reference evidence="2 3" key="1">
    <citation type="submission" date="2018-11" db="EMBL/GenBank/DDBJ databases">
        <title>Genomic Encyclopedia of Type Strains, Phase IV (KMG-IV): sequencing the most valuable type-strain genomes for metagenomic binning, comparative biology and taxonomic classification.</title>
        <authorList>
            <person name="Goeker M."/>
        </authorList>
    </citation>
    <scope>NUCLEOTIDE SEQUENCE [LARGE SCALE GENOMIC DNA]</scope>
    <source>
        <strain evidence="2 3">DSM 100316</strain>
    </source>
</reference>
<dbReference type="SUPFAM" id="SSF56601">
    <property type="entry name" value="beta-lactamase/transpeptidase-like"/>
    <property type="match status" value="1"/>
</dbReference>
<dbReference type="Proteomes" id="UP000275394">
    <property type="component" value="Unassembled WGS sequence"/>
</dbReference>
<proteinExistence type="predicted"/>
<keyword evidence="1" id="KW-0732">Signal</keyword>
<dbReference type="NCBIfam" id="NF012200">
    <property type="entry name" value="choice_anch_D"/>
    <property type="match status" value="1"/>
</dbReference>
<comment type="caution">
    <text evidence="2">The sequence shown here is derived from an EMBL/GenBank/DDBJ whole genome shotgun (WGS) entry which is preliminary data.</text>
</comment>
<organism evidence="2 3">
    <name type="scientific">Sinobacterium caligoides</name>
    <dbReference type="NCBI Taxonomy" id="933926"/>
    <lineage>
        <taxon>Bacteria</taxon>
        <taxon>Pseudomonadati</taxon>
        <taxon>Pseudomonadota</taxon>
        <taxon>Gammaproteobacteria</taxon>
        <taxon>Cellvibrionales</taxon>
        <taxon>Spongiibacteraceae</taxon>
        <taxon>Sinobacterium</taxon>
    </lineage>
</organism>
<dbReference type="RefSeq" id="WP_123712944.1">
    <property type="nucleotide sequence ID" value="NZ_RKHR01000005.1"/>
</dbReference>
<sequence length="850" mass="90567">MKYKAIAASIATVIFSASGLTQAEVIFSEDFQDGNISGWTSSGSGSATLNQYAGNYSLRVNQSAAATAAISTAGYVDVSVALNLAAHSLEASDECYAQASVDGGTSWVTLLTVANGNDNSAFLSYSGSPSDADDNSDFQLRVLAAGDRKNDYCYLDNITVEGSAGNVEPAPEITVSGTSALGSVLLGASTSSVITIKNDGDASLVLGGLSGLSAPFSLSSDDCSNSTLSAGVSCSANVLFTPTSVASYSDALIISSNDSDESSYSFDVTGSGIEEGGNPVCAYDCLSGDGDVSRSTVTYSELTGSAGDGSLVDFSGFTLPEAAANPSNTFQGSLKFTGVERGWKRITDPHRYATLSGIKQLPDFDYTFVQHGTHIIPQQRGLITSASALGEWDLILEPGRVWDESSDNGYSRAAMPFTLVEYNQNCTHNGVLSFLFKDGGEISNVQYQVASETCAYYQFNLYGRLAASYSESAVAGAESIKSAYETEVSSRMPIKAISELATDYPNASVDISKIASDQNADDMTLYGVVYNGVHYVGGCETRYGTYPFCDVMSLPSYSTAKSVVGALSLMRLQQKYPGAKDAIVKDYVSECDNSTKWGSVTLENALDMATGNYNSSNYEKDEVDSAVDWLYSNSHSEKVDISCNFYSHKEDAGKTWVYHSSDSYLVGRGVNDYLQNEEGGSKEFFADMLVADVFAPLGLSPSMSQSIRTTDSESAALTALGLFYHRDDVVKLAAMLNNDNGAINGTQVLDADMVNAALQRDANDRGLPLDPSENTPTAYYNDSFWSYDLNASSVMQNCSKETWVPYMSGYGGIGIQLLPNGMTYYFFSDGSDFSFTTTTNELDKISPLCD</sequence>
<dbReference type="InterPro" id="IPR013783">
    <property type="entry name" value="Ig-like_fold"/>
</dbReference>
<evidence type="ECO:0008006" key="4">
    <source>
        <dbReference type="Google" id="ProtNLM"/>
    </source>
</evidence>
<accession>A0A3N2DJH3</accession>
<feature type="signal peptide" evidence="1">
    <location>
        <begin position="1"/>
        <end position="23"/>
    </location>
</feature>
<dbReference type="Gene3D" id="2.60.120.260">
    <property type="entry name" value="Galactose-binding domain-like"/>
    <property type="match status" value="1"/>
</dbReference>
<keyword evidence="3" id="KW-1185">Reference proteome</keyword>
<gene>
    <name evidence="2" type="ORF">EDC56_2577</name>
</gene>
<dbReference type="OrthoDB" id="9814204at2"/>
<dbReference type="EMBL" id="RKHR01000005">
    <property type="protein sequence ID" value="ROR99942.1"/>
    <property type="molecule type" value="Genomic_DNA"/>
</dbReference>
<feature type="chain" id="PRO_5017930198" description="Abnormal spindle-like microcephaly-associated protein ASH domain-containing protein" evidence="1">
    <location>
        <begin position="24"/>
        <end position="850"/>
    </location>
</feature>